<name>A0A2N3XPZ1_SACSN</name>
<gene>
    <name evidence="1" type="ORF">A8926_0188</name>
</gene>
<proteinExistence type="predicted"/>
<keyword evidence="2" id="KW-1185">Reference proteome</keyword>
<protein>
    <submittedName>
        <fullName evidence="1">Uncharacterized protein</fullName>
    </submittedName>
</protein>
<reference evidence="1" key="1">
    <citation type="submission" date="2017-12" db="EMBL/GenBank/DDBJ databases">
        <title>Sequencing the genomes of 1000 Actinobacteria strains.</title>
        <authorList>
            <person name="Klenk H.-P."/>
        </authorList>
    </citation>
    <scope>NUCLEOTIDE SEQUENCE [LARGE SCALE GENOMIC DNA]</scope>
    <source>
        <strain evidence="1">DSM 44228</strain>
    </source>
</reference>
<evidence type="ECO:0000313" key="1">
    <source>
        <dbReference type="EMBL" id="PKW12711.1"/>
    </source>
</evidence>
<dbReference type="Proteomes" id="UP000233786">
    <property type="component" value="Unassembled WGS sequence"/>
</dbReference>
<evidence type="ECO:0000313" key="2">
    <source>
        <dbReference type="Proteomes" id="UP000233786"/>
    </source>
</evidence>
<comment type="caution">
    <text evidence="1">The sequence shown here is derived from an EMBL/GenBank/DDBJ whole genome shotgun (WGS) entry which is preliminary data.</text>
</comment>
<dbReference type="EMBL" id="PJNB01000001">
    <property type="protein sequence ID" value="PKW12711.1"/>
    <property type="molecule type" value="Genomic_DNA"/>
</dbReference>
<dbReference type="AlphaFoldDB" id="A0A2N3XPZ1"/>
<sequence length="54" mass="6356">MTSPMHWPDGTPVIHEPDYAPATDNRAKWFNEPTTCPPIDQQLRDRIIQRLREI</sequence>
<organism evidence="1 2">
    <name type="scientific">Saccharopolyspora spinosa</name>
    <dbReference type="NCBI Taxonomy" id="60894"/>
    <lineage>
        <taxon>Bacteria</taxon>
        <taxon>Bacillati</taxon>
        <taxon>Actinomycetota</taxon>
        <taxon>Actinomycetes</taxon>
        <taxon>Pseudonocardiales</taxon>
        <taxon>Pseudonocardiaceae</taxon>
        <taxon>Saccharopolyspora</taxon>
    </lineage>
</organism>
<dbReference type="STRING" id="994479.GCA_000194155_07849"/>
<accession>A0A2N3XPZ1</accession>